<dbReference type="PANTHER" id="PTHR42734:SF5">
    <property type="entry name" value="IRON TRANSPORT SYSTEM ATP-BINDING PROTEIN HI_0361-RELATED"/>
    <property type="match status" value="1"/>
</dbReference>
<evidence type="ECO:0000256" key="3">
    <source>
        <dbReference type="ARBA" id="ARBA00022741"/>
    </source>
</evidence>
<dbReference type="Gene3D" id="3.40.50.300">
    <property type="entry name" value="P-loop containing nucleotide triphosphate hydrolases"/>
    <property type="match status" value="1"/>
</dbReference>
<dbReference type="GO" id="GO:0005524">
    <property type="term" value="F:ATP binding"/>
    <property type="evidence" value="ECO:0007669"/>
    <property type="project" value="UniProtKB-KW"/>
</dbReference>
<evidence type="ECO:0000313" key="6">
    <source>
        <dbReference type="EMBL" id="CAB4736913.1"/>
    </source>
</evidence>
<evidence type="ECO:0000256" key="4">
    <source>
        <dbReference type="ARBA" id="ARBA00022840"/>
    </source>
</evidence>
<dbReference type="AlphaFoldDB" id="A0A6J7HSB1"/>
<feature type="domain" description="ABC transporter" evidence="5">
    <location>
        <begin position="10"/>
        <end position="244"/>
    </location>
</feature>
<dbReference type="SMART" id="SM00382">
    <property type="entry name" value="AAA"/>
    <property type="match status" value="1"/>
</dbReference>
<protein>
    <submittedName>
        <fullName evidence="7">Unannotated protein</fullName>
    </submittedName>
</protein>
<dbReference type="PANTHER" id="PTHR42734">
    <property type="entry name" value="METAL TRANSPORT SYSTEM ATP-BINDING PROTEIN TM_0124-RELATED"/>
    <property type="match status" value="1"/>
</dbReference>
<dbReference type="InterPro" id="IPR017871">
    <property type="entry name" value="ABC_transporter-like_CS"/>
</dbReference>
<dbReference type="EMBL" id="CAFBMM010000129">
    <property type="protein sequence ID" value="CAB4919195.1"/>
    <property type="molecule type" value="Genomic_DNA"/>
</dbReference>
<sequence>MTPTPPPPILSAAAASFSYGSETVVDRVSFAVGAGEFVALVGPNGSGKSTLLRLLLGLLRPESGSTTCFGVDPRQLTERSRVGYVPQRSILGLELPATVSEVVATGRLARSGWWRRLKAPDHRAIEHAIESVGLAEQSKRPVRELSGGQQQRVLIARAMAGDPELLILDEPVAGVDVESQKQFRDTLVHAVNAHRATVFLVSHELGAVANDLDRVIVMKRKIVFDGTPAELVASGVDLGVPADALPRWLEGLT</sequence>
<evidence type="ECO:0000259" key="5">
    <source>
        <dbReference type="PROSITE" id="PS50893"/>
    </source>
</evidence>
<evidence type="ECO:0000313" key="8">
    <source>
        <dbReference type="EMBL" id="CAB4990264.1"/>
    </source>
</evidence>
<gene>
    <name evidence="6" type="ORF">UFOPK2683_01634</name>
    <name evidence="7" type="ORF">UFOPK3605_01569</name>
    <name evidence="8" type="ORF">UFOPK3897_01691</name>
</gene>
<dbReference type="InterPro" id="IPR050153">
    <property type="entry name" value="Metal_Ion_Import_ABC"/>
</dbReference>
<dbReference type="InterPro" id="IPR003439">
    <property type="entry name" value="ABC_transporter-like_ATP-bd"/>
</dbReference>
<dbReference type="CDD" id="cd03235">
    <property type="entry name" value="ABC_Metallic_Cations"/>
    <property type="match status" value="1"/>
</dbReference>
<dbReference type="FunFam" id="3.40.50.300:FF:000134">
    <property type="entry name" value="Iron-enterobactin ABC transporter ATP-binding protein"/>
    <property type="match status" value="1"/>
</dbReference>
<dbReference type="InterPro" id="IPR027417">
    <property type="entry name" value="P-loop_NTPase"/>
</dbReference>
<dbReference type="PROSITE" id="PS50893">
    <property type="entry name" value="ABC_TRANSPORTER_2"/>
    <property type="match status" value="1"/>
</dbReference>
<evidence type="ECO:0000313" key="7">
    <source>
        <dbReference type="EMBL" id="CAB4919195.1"/>
    </source>
</evidence>
<evidence type="ECO:0000256" key="1">
    <source>
        <dbReference type="ARBA" id="ARBA00005417"/>
    </source>
</evidence>
<dbReference type="GO" id="GO:0016887">
    <property type="term" value="F:ATP hydrolysis activity"/>
    <property type="evidence" value="ECO:0007669"/>
    <property type="project" value="InterPro"/>
</dbReference>
<dbReference type="PROSITE" id="PS00211">
    <property type="entry name" value="ABC_TRANSPORTER_1"/>
    <property type="match status" value="1"/>
</dbReference>
<name>A0A6J7HSB1_9ZZZZ</name>
<keyword evidence="2" id="KW-0813">Transport</keyword>
<dbReference type="EMBL" id="CAEZYK010000147">
    <property type="protein sequence ID" value="CAB4736913.1"/>
    <property type="molecule type" value="Genomic_DNA"/>
</dbReference>
<dbReference type="Pfam" id="PF00005">
    <property type="entry name" value="ABC_tran"/>
    <property type="match status" value="1"/>
</dbReference>
<keyword evidence="4" id="KW-0067">ATP-binding</keyword>
<accession>A0A6J7HSB1</accession>
<evidence type="ECO:0000256" key="2">
    <source>
        <dbReference type="ARBA" id="ARBA00022448"/>
    </source>
</evidence>
<dbReference type="SUPFAM" id="SSF52540">
    <property type="entry name" value="P-loop containing nucleoside triphosphate hydrolases"/>
    <property type="match status" value="1"/>
</dbReference>
<dbReference type="EMBL" id="CAFBOF010000073">
    <property type="protein sequence ID" value="CAB4990264.1"/>
    <property type="molecule type" value="Genomic_DNA"/>
</dbReference>
<comment type="similarity">
    <text evidence="1">Belongs to the ABC transporter superfamily.</text>
</comment>
<proteinExistence type="inferred from homology"/>
<organism evidence="7">
    <name type="scientific">freshwater metagenome</name>
    <dbReference type="NCBI Taxonomy" id="449393"/>
    <lineage>
        <taxon>unclassified sequences</taxon>
        <taxon>metagenomes</taxon>
        <taxon>ecological metagenomes</taxon>
    </lineage>
</organism>
<reference evidence="7" key="1">
    <citation type="submission" date="2020-05" db="EMBL/GenBank/DDBJ databases">
        <authorList>
            <person name="Chiriac C."/>
            <person name="Salcher M."/>
            <person name="Ghai R."/>
            <person name="Kavagutti S V."/>
        </authorList>
    </citation>
    <scope>NUCLEOTIDE SEQUENCE</scope>
</reference>
<dbReference type="InterPro" id="IPR003593">
    <property type="entry name" value="AAA+_ATPase"/>
</dbReference>
<keyword evidence="3" id="KW-0547">Nucleotide-binding</keyword>